<dbReference type="EMBL" id="PFWW01000033">
    <property type="protein sequence ID" value="PJA42774.1"/>
    <property type="molecule type" value="Genomic_DNA"/>
</dbReference>
<dbReference type="SMART" id="SM00922">
    <property type="entry name" value="MR_MLE"/>
    <property type="match status" value="1"/>
</dbReference>
<dbReference type="GO" id="GO:0046872">
    <property type="term" value="F:metal ion binding"/>
    <property type="evidence" value="ECO:0007669"/>
    <property type="project" value="UniProtKB-KW"/>
</dbReference>
<dbReference type="InterPro" id="IPR036849">
    <property type="entry name" value="Enolase-like_C_sf"/>
</dbReference>
<dbReference type="Gene3D" id="3.30.390.10">
    <property type="entry name" value="Enolase-like, N-terminal domain"/>
    <property type="match status" value="1"/>
</dbReference>
<gene>
    <name evidence="3" type="ORF">CO176_01570</name>
</gene>
<name>A0A2M7X9E4_9BACT</name>
<protein>
    <recommendedName>
        <fullName evidence="2">Mandelate racemase/muconate lactonizing enzyme C-terminal domain-containing protein</fullName>
    </recommendedName>
</protein>
<proteinExistence type="predicted"/>
<sequence length="386" mass="43017">MKFERLETRYVVPDMGREFSLGDVEGQSRVIGPIRDMVVLHGYTSSGIEAWSAIDTVRLPVYGSESSTEAWALLQEVGETFIGKDFNNPREAVRSLGYMIDHHIFQAAFANLFLDAQAIEKGIPLFALLGGTKEQVEIGVSIPKTATTEDISHKITVEKYQRIKVKVGPTDEDYKKIADIRKDFPKVKLMIDANSSFDIRNEDHEKLLNKYGELDLLMIEQPLAHNDVIKHIGLQKSFNQKNIPGHICLDESILTMDDLITAVEGGIPIINIKVTRVGGLDIEKEMIEYCQKNKVDTWIGGMVELTAPGKAHSLAMAAHPGVTLPSDISGSAGYYIKDNDPYVTPMERETNGAYIKVPKTPGRGWEVNLQKMEKITKSTVVFPKNN</sequence>
<dbReference type="InterPro" id="IPR029017">
    <property type="entry name" value="Enolase-like_N"/>
</dbReference>
<feature type="domain" description="Mandelate racemase/muconate lactonizing enzyme C-terminal" evidence="2">
    <location>
        <begin position="148"/>
        <end position="241"/>
    </location>
</feature>
<comment type="caution">
    <text evidence="3">The sequence shown here is derived from an EMBL/GenBank/DDBJ whole genome shotgun (WGS) entry which is preliminary data.</text>
</comment>
<dbReference type="SUPFAM" id="SSF54826">
    <property type="entry name" value="Enolase N-terminal domain-like"/>
    <property type="match status" value="1"/>
</dbReference>
<dbReference type="Gene3D" id="3.20.20.120">
    <property type="entry name" value="Enolase-like C-terminal domain"/>
    <property type="match status" value="1"/>
</dbReference>
<dbReference type="AlphaFoldDB" id="A0A2M7X9E4"/>
<accession>A0A2M7X9E4</accession>
<dbReference type="InterPro" id="IPR013342">
    <property type="entry name" value="Mandelate_racemase_C"/>
</dbReference>
<dbReference type="SFLD" id="SFLDS00001">
    <property type="entry name" value="Enolase"/>
    <property type="match status" value="1"/>
</dbReference>
<dbReference type="SUPFAM" id="SSF51604">
    <property type="entry name" value="Enolase C-terminal domain-like"/>
    <property type="match status" value="1"/>
</dbReference>
<reference evidence="4" key="1">
    <citation type="submission" date="2017-09" db="EMBL/GenBank/DDBJ databases">
        <title>Depth-based differentiation of microbial function through sediment-hosted aquifers and enrichment of novel symbionts in the deep terrestrial subsurface.</title>
        <authorList>
            <person name="Probst A.J."/>
            <person name="Ladd B."/>
            <person name="Jarett J.K."/>
            <person name="Geller-Mcgrath D.E."/>
            <person name="Sieber C.M.K."/>
            <person name="Emerson J.B."/>
            <person name="Anantharaman K."/>
            <person name="Thomas B.C."/>
            <person name="Malmstrom R."/>
            <person name="Stieglmeier M."/>
            <person name="Klingl A."/>
            <person name="Woyke T."/>
            <person name="Ryan C.M."/>
            <person name="Banfield J.F."/>
        </authorList>
    </citation>
    <scope>NUCLEOTIDE SEQUENCE [LARGE SCALE GENOMIC DNA]</scope>
</reference>
<evidence type="ECO:0000313" key="3">
    <source>
        <dbReference type="EMBL" id="PJA42774.1"/>
    </source>
</evidence>
<organism evidence="3 4">
    <name type="scientific">Candidatus Woesebacteria bacterium CG_4_9_14_3_um_filter_39_10</name>
    <dbReference type="NCBI Taxonomy" id="1975056"/>
    <lineage>
        <taxon>Bacteria</taxon>
        <taxon>Candidatus Woeseibacteriota</taxon>
    </lineage>
</organism>
<evidence type="ECO:0000313" key="4">
    <source>
        <dbReference type="Proteomes" id="UP000230484"/>
    </source>
</evidence>
<keyword evidence="1" id="KW-0479">Metal-binding</keyword>
<dbReference type="PANTHER" id="PTHR48073">
    <property type="entry name" value="O-SUCCINYLBENZOATE SYNTHASE-RELATED"/>
    <property type="match status" value="1"/>
</dbReference>
<dbReference type="Proteomes" id="UP000230484">
    <property type="component" value="Unassembled WGS sequence"/>
</dbReference>
<dbReference type="GO" id="GO:0003824">
    <property type="term" value="F:catalytic activity"/>
    <property type="evidence" value="ECO:0007669"/>
    <property type="project" value="UniProtKB-ARBA"/>
</dbReference>
<dbReference type="Pfam" id="PF13378">
    <property type="entry name" value="MR_MLE_C"/>
    <property type="match status" value="1"/>
</dbReference>
<evidence type="ECO:0000259" key="2">
    <source>
        <dbReference type="SMART" id="SM00922"/>
    </source>
</evidence>
<dbReference type="InterPro" id="IPR029065">
    <property type="entry name" value="Enolase_C-like"/>
</dbReference>
<evidence type="ECO:0000256" key="1">
    <source>
        <dbReference type="ARBA" id="ARBA00022723"/>
    </source>
</evidence>